<dbReference type="Proteomes" id="UP000307602">
    <property type="component" value="Unassembled WGS sequence"/>
</dbReference>
<dbReference type="SUPFAM" id="SSF46785">
    <property type="entry name" value="Winged helix' DNA-binding domain"/>
    <property type="match status" value="1"/>
</dbReference>
<dbReference type="GO" id="GO:0003677">
    <property type="term" value="F:DNA binding"/>
    <property type="evidence" value="ECO:0007669"/>
    <property type="project" value="UniProtKB-KW"/>
</dbReference>
<organism evidence="5 6">
    <name type="scientific">Flavivirga rizhaonensis</name>
    <dbReference type="NCBI Taxonomy" id="2559571"/>
    <lineage>
        <taxon>Bacteria</taxon>
        <taxon>Pseudomonadati</taxon>
        <taxon>Bacteroidota</taxon>
        <taxon>Flavobacteriia</taxon>
        <taxon>Flavobacteriales</taxon>
        <taxon>Flavobacteriaceae</taxon>
        <taxon>Flavivirga</taxon>
    </lineage>
</organism>
<dbReference type="PROSITE" id="PS50949">
    <property type="entry name" value="HTH_GNTR"/>
    <property type="match status" value="1"/>
</dbReference>
<evidence type="ECO:0000256" key="1">
    <source>
        <dbReference type="ARBA" id="ARBA00023015"/>
    </source>
</evidence>
<dbReference type="InterPro" id="IPR036388">
    <property type="entry name" value="WH-like_DNA-bd_sf"/>
</dbReference>
<dbReference type="PANTHER" id="PTHR38445">
    <property type="entry name" value="HTH-TYPE TRANSCRIPTIONAL REPRESSOR YTRA"/>
    <property type="match status" value="1"/>
</dbReference>
<evidence type="ECO:0000256" key="3">
    <source>
        <dbReference type="ARBA" id="ARBA00023163"/>
    </source>
</evidence>
<sequence length="126" mass="14658">MKFKSNKGIFLQIADNLCNQILEGKLLPGNRVLSVRDLAVELEVNRNTVMRTYSYLESQNIFINKRGVGYFISESAPQYIQAHEKKTFFEEDMPEIIKKIKLLKLNSKDFEQIITEIKNNDSNENI</sequence>
<dbReference type="Pfam" id="PF00392">
    <property type="entry name" value="GntR"/>
    <property type="match status" value="1"/>
</dbReference>
<evidence type="ECO:0000256" key="2">
    <source>
        <dbReference type="ARBA" id="ARBA00023125"/>
    </source>
</evidence>
<dbReference type="AlphaFoldDB" id="A0A4S1DWF7"/>
<gene>
    <name evidence="5" type="ORF">EM932_11620</name>
</gene>
<comment type="caution">
    <text evidence="5">The sequence shown here is derived from an EMBL/GenBank/DDBJ whole genome shotgun (WGS) entry which is preliminary data.</text>
</comment>
<dbReference type="SMART" id="SM00345">
    <property type="entry name" value="HTH_GNTR"/>
    <property type="match status" value="1"/>
</dbReference>
<dbReference type="Gene3D" id="1.10.10.10">
    <property type="entry name" value="Winged helix-like DNA-binding domain superfamily/Winged helix DNA-binding domain"/>
    <property type="match status" value="1"/>
</dbReference>
<accession>A0A4S1DWF7</accession>
<dbReference type="OrthoDB" id="594134at2"/>
<dbReference type="CDD" id="cd07377">
    <property type="entry name" value="WHTH_GntR"/>
    <property type="match status" value="1"/>
</dbReference>
<protein>
    <submittedName>
        <fullName evidence="5">GntR family transcriptional regulator</fullName>
    </submittedName>
</protein>
<dbReference type="PANTHER" id="PTHR38445:SF10">
    <property type="entry name" value="GNTR-FAMILY TRANSCRIPTIONAL REGULATOR"/>
    <property type="match status" value="1"/>
</dbReference>
<evidence type="ECO:0000313" key="6">
    <source>
        <dbReference type="Proteomes" id="UP000307602"/>
    </source>
</evidence>
<keyword evidence="1" id="KW-0805">Transcription regulation</keyword>
<dbReference type="RefSeq" id="WP_135877356.1">
    <property type="nucleotide sequence ID" value="NZ_SRSO01000014.1"/>
</dbReference>
<feature type="domain" description="HTH gntR-type" evidence="4">
    <location>
        <begin position="7"/>
        <end position="75"/>
    </location>
</feature>
<keyword evidence="6" id="KW-1185">Reference proteome</keyword>
<evidence type="ECO:0000259" key="4">
    <source>
        <dbReference type="PROSITE" id="PS50949"/>
    </source>
</evidence>
<name>A0A4S1DWF7_9FLAO</name>
<evidence type="ECO:0000313" key="5">
    <source>
        <dbReference type="EMBL" id="TGV02379.1"/>
    </source>
</evidence>
<reference evidence="5 6" key="1">
    <citation type="submission" date="2019-04" db="EMBL/GenBank/DDBJ databases">
        <authorList>
            <person name="Liu A."/>
        </authorList>
    </citation>
    <scope>NUCLEOTIDE SEQUENCE [LARGE SCALE GENOMIC DNA]</scope>
    <source>
        <strain evidence="5 6">RZ03</strain>
    </source>
</reference>
<keyword evidence="2" id="KW-0238">DNA-binding</keyword>
<proteinExistence type="predicted"/>
<dbReference type="InterPro" id="IPR036390">
    <property type="entry name" value="WH_DNA-bd_sf"/>
</dbReference>
<dbReference type="EMBL" id="SRSO01000014">
    <property type="protein sequence ID" value="TGV02379.1"/>
    <property type="molecule type" value="Genomic_DNA"/>
</dbReference>
<keyword evidence="3" id="KW-0804">Transcription</keyword>
<dbReference type="InterPro" id="IPR000524">
    <property type="entry name" value="Tscrpt_reg_HTH_GntR"/>
</dbReference>
<dbReference type="GO" id="GO:0003700">
    <property type="term" value="F:DNA-binding transcription factor activity"/>
    <property type="evidence" value="ECO:0007669"/>
    <property type="project" value="InterPro"/>
</dbReference>